<evidence type="ECO:0000313" key="1">
    <source>
        <dbReference type="EMBL" id="EGG14963.1"/>
    </source>
</evidence>
<dbReference type="AlphaFoldDB" id="F4QBJ1"/>
<evidence type="ECO:0000313" key="2">
    <source>
        <dbReference type="Proteomes" id="UP000007797"/>
    </source>
</evidence>
<dbReference type="KEGG" id="dfa:DFA_10837"/>
<keyword evidence="2" id="KW-1185">Reference proteome</keyword>
<accession>F4QBJ1</accession>
<sequence>MLPICTFAYFRSTTILYSKNDGVGVKRDDVILDHRLGLLKVLPHYNDKTSSSSSSICLVCDYLIKKRVLPKLKFKQQAISKLLYSTSSDER</sequence>
<proteinExistence type="predicted"/>
<dbReference type="RefSeq" id="XP_004351479.1">
    <property type="nucleotide sequence ID" value="XM_004351427.1"/>
</dbReference>
<reference evidence="2" key="1">
    <citation type="journal article" date="2011" name="Genome Res.">
        <title>Phylogeny-wide analysis of social amoeba genomes highlights ancient origins for complex intercellular communication.</title>
        <authorList>
            <person name="Heidel A.J."/>
            <person name="Lawal H.M."/>
            <person name="Felder M."/>
            <person name="Schilde C."/>
            <person name="Helps N.R."/>
            <person name="Tunggal B."/>
            <person name="Rivero F."/>
            <person name="John U."/>
            <person name="Schleicher M."/>
            <person name="Eichinger L."/>
            <person name="Platzer M."/>
            <person name="Noegel A.A."/>
            <person name="Schaap P."/>
            <person name="Gloeckner G."/>
        </authorList>
    </citation>
    <scope>NUCLEOTIDE SEQUENCE [LARGE SCALE GENOMIC DNA]</scope>
    <source>
        <strain evidence="2">SH3</strain>
    </source>
</reference>
<dbReference type="GeneID" id="14866919"/>
<gene>
    <name evidence="1" type="ORF">DFA_10837</name>
</gene>
<organism evidence="1 2">
    <name type="scientific">Cavenderia fasciculata</name>
    <name type="common">Slime mold</name>
    <name type="synonym">Dictyostelium fasciculatum</name>
    <dbReference type="NCBI Taxonomy" id="261658"/>
    <lineage>
        <taxon>Eukaryota</taxon>
        <taxon>Amoebozoa</taxon>
        <taxon>Evosea</taxon>
        <taxon>Eumycetozoa</taxon>
        <taxon>Dictyostelia</taxon>
        <taxon>Acytosteliales</taxon>
        <taxon>Cavenderiaceae</taxon>
        <taxon>Cavenderia</taxon>
    </lineage>
</organism>
<protein>
    <submittedName>
        <fullName evidence="1">Uncharacterized protein</fullName>
    </submittedName>
</protein>
<dbReference type="Proteomes" id="UP000007797">
    <property type="component" value="Unassembled WGS sequence"/>
</dbReference>
<name>F4QBJ1_CACFS</name>
<dbReference type="EMBL" id="GL883027">
    <property type="protein sequence ID" value="EGG14963.1"/>
    <property type="molecule type" value="Genomic_DNA"/>
</dbReference>